<organism evidence="2">
    <name type="scientific">uncultured Sporomusa sp</name>
    <dbReference type="NCBI Taxonomy" id="307249"/>
    <lineage>
        <taxon>Bacteria</taxon>
        <taxon>Bacillati</taxon>
        <taxon>Bacillota</taxon>
        <taxon>Negativicutes</taxon>
        <taxon>Selenomonadales</taxon>
        <taxon>Sporomusaceae</taxon>
        <taxon>Sporomusa</taxon>
        <taxon>environmental samples</taxon>
    </lineage>
</organism>
<keyword evidence="1" id="KW-0812">Transmembrane</keyword>
<dbReference type="EMBL" id="FMJE01000003">
    <property type="protein sequence ID" value="SCM81013.1"/>
    <property type="molecule type" value="Genomic_DNA"/>
</dbReference>
<feature type="transmembrane region" description="Helical" evidence="1">
    <location>
        <begin position="20"/>
        <end position="38"/>
    </location>
</feature>
<gene>
    <name evidence="2" type="ORF">KL86SPO_31192</name>
</gene>
<keyword evidence="1" id="KW-1133">Transmembrane helix</keyword>
<proteinExistence type="predicted"/>
<evidence type="ECO:0000313" key="2">
    <source>
        <dbReference type="EMBL" id="SCM81013.1"/>
    </source>
</evidence>
<dbReference type="AlphaFoldDB" id="A0A212LU06"/>
<accession>A0A212LU06</accession>
<name>A0A212LU06_9FIRM</name>
<evidence type="ECO:0000256" key="1">
    <source>
        <dbReference type="SAM" id="Phobius"/>
    </source>
</evidence>
<reference evidence="2" key="1">
    <citation type="submission" date="2016-08" db="EMBL/GenBank/DDBJ databases">
        <authorList>
            <person name="Seilhamer J.J."/>
        </authorList>
    </citation>
    <scope>NUCLEOTIDE SEQUENCE</scope>
    <source>
        <strain evidence="2">86</strain>
    </source>
</reference>
<keyword evidence="1" id="KW-0472">Membrane</keyword>
<sequence>MTYLRECIGFVFIYHLNMEIMILTNLAMILVAHGIGLVKVTGQTIQKETGISN</sequence>
<protein>
    <submittedName>
        <fullName evidence="2">Uncharacterized protein</fullName>
    </submittedName>
</protein>